<organism evidence="1 2">
    <name type="scientific">Stylosanthes scabra</name>
    <dbReference type="NCBI Taxonomy" id="79078"/>
    <lineage>
        <taxon>Eukaryota</taxon>
        <taxon>Viridiplantae</taxon>
        <taxon>Streptophyta</taxon>
        <taxon>Embryophyta</taxon>
        <taxon>Tracheophyta</taxon>
        <taxon>Spermatophyta</taxon>
        <taxon>Magnoliopsida</taxon>
        <taxon>eudicotyledons</taxon>
        <taxon>Gunneridae</taxon>
        <taxon>Pentapetalae</taxon>
        <taxon>rosids</taxon>
        <taxon>fabids</taxon>
        <taxon>Fabales</taxon>
        <taxon>Fabaceae</taxon>
        <taxon>Papilionoideae</taxon>
        <taxon>50 kb inversion clade</taxon>
        <taxon>dalbergioids sensu lato</taxon>
        <taxon>Dalbergieae</taxon>
        <taxon>Pterocarpus clade</taxon>
        <taxon>Stylosanthes</taxon>
    </lineage>
</organism>
<accession>A0ABU6T7B1</accession>
<name>A0ABU6T7B1_9FABA</name>
<gene>
    <name evidence="1" type="ORF">PIB30_011852</name>
</gene>
<dbReference type="EMBL" id="JASCZI010090650">
    <property type="protein sequence ID" value="MED6144056.1"/>
    <property type="molecule type" value="Genomic_DNA"/>
</dbReference>
<keyword evidence="2" id="KW-1185">Reference proteome</keyword>
<evidence type="ECO:0000313" key="1">
    <source>
        <dbReference type="EMBL" id="MED6144056.1"/>
    </source>
</evidence>
<reference evidence="1 2" key="1">
    <citation type="journal article" date="2023" name="Plants (Basel)">
        <title>Bridging the Gap: Combining Genomics and Transcriptomics Approaches to Understand Stylosanthes scabra, an Orphan Legume from the Brazilian Caatinga.</title>
        <authorList>
            <person name="Ferreira-Neto J.R.C."/>
            <person name="da Silva M.D."/>
            <person name="Binneck E."/>
            <person name="de Melo N.F."/>
            <person name="da Silva R.H."/>
            <person name="de Melo A.L.T.M."/>
            <person name="Pandolfi V."/>
            <person name="Bustamante F.O."/>
            <person name="Brasileiro-Vidal A.C."/>
            <person name="Benko-Iseppon A.M."/>
        </authorList>
    </citation>
    <scope>NUCLEOTIDE SEQUENCE [LARGE SCALE GENOMIC DNA]</scope>
    <source>
        <tissue evidence="1">Leaves</tissue>
    </source>
</reference>
<protein>
    <recommendedName>
        <fullName evidence="3">Ubiquitin-like protease family profile domain-containing protein</fullName>
    </recommendedName>
</protein>
<sequence length="312" mass="35891">MGDKGKEPAQEMVEKNSTSADDLVVDCEIPKINLEDLEGHDNPMVAMLNTLTGRCPYPLHVGIYVKQLKMLTEHVVGHRKLVNLIWSQHCELENAFKEENELTRKGILYSIEGAEVMPYWIASQLSVMNSLERSVLRVRKKGFQLLPPQMSQMLRCNKLLLNSRRNCTEAAPPNTEEVAQKSCLDTLDPSTFHKCRLKVCFKPPSGMQFLITEIACGAYVFSKSKYKTEVLYEDDRQTLDRKTLWLLRPKKIVSTEELALNPAGYCKETLEFMIRRYMGYVDETMKIYVPLSCSGHWFLLVVDLIDSKRVYR</sequence>
<comment type="caution">
    <text evidence="1">The sequence shown here is derived from an EMBL/GenBank/DDBJ whole genome shotgun (WGS) entry which is preliminary data.</text>
</comment>
<evidence type="ECO:0000313" key="2">
    <source>
        <dbReference type="Proteomes" id="UP001341840"/>
    </source>
</evidence>
<dbReference type="Proteomes" id="UP001341840">
    <property type="component" value="Unassembled WGS sequence"/>
</dbReference>
<evidence type="ECO:0008006" key="3">
    <source>
        <dbReference type="Google" id="ProtNLM"/>
    </source>
</evidence>
<proteinExistence type="predicted"/>